<evidence type="ECO:0000313" key="7">
    <source>
        <dbReference type="EMBL" id="AOZ52541.1"/>
    </source>
</evidence>
<feature type="transmembrane region" description="Helical" evidence="5">
    <location>
        <begin position="58"/>
        <end position="80"/>
    </location>
</feature>
<protein>
    <submittedName>
        <fullName evidence="7">O-acetylserine/cysteine exporter</fullName>
    </submittedName>
</protein>
<sequence length="301" mass="31415">MPLADVAQALAIVLVWGVNFVVIKWGVAGVPPLLLGALRFTLVALPAVFIVKRPALPWRYLALYGLTVGVGQFGCLFTAIKLGMPAGLASVVLQSQAFFTLLLARVFLGERWQASQLAGLALALGGLALIGMGKGGNMTALGFGLTIAAATSWAASNIVVRAIGRDGFKVEPLGLVIWSSLAPPIPFLLLSWQLEGGERIAAALRGFDGQSLFAVAYLAFVATMFGYGLWSRLLARHAAAKVAPFSLLVPVVGLLASHWLLGESLTAPQLAGSGLLMAGLLATVFGGRLLALAASWRTSRA</sequence>
<dbReference type="GeneID" id="68844005"/>
<feature type="domain" description="EamA" evidence="6">
    <location>
        <begin position="9"/>
        <end position="131"/>
    </location>
</feature>
<keyword evidence="4 5" id="KW-0472">Membrane</keyword>
<dbReference type="STRING" id="1108595.BKX93_22685"/>
<feature type="transmembrane region" description="Helical" evidence="5">
    <location>
        <begin position="139"/>
        <end position="160"/>
    </location>
</feature>
<evidence type="ECO:0000313" key="8">
    <source>
        <dbReference type="Proteomes" id="UP000178776"/>
    </source>
</evidence>
<dbReference type="PANTHER" id="PTHR32322:SF9">
    <property type="entry name" value="AMINO-ACID METABOLITE EFFLUX PUMP-RELATED"/>
    <property type="match status" value="1"/>
</dbReference>
<feature type="transmembrane region" description="Helical" evidence="5">
    <location>
        <begin position="172"/>
        <end position="192"/>
    </location>
</feature>
<dbReference type="InterPro" id="IPR000620">
    <property type="entry name" value="EamA_dom"/>
</dbReference>
<organism evidence="7 8">
    <name type="scientific">Chromobacterium vaccinii</name>
    <dbReference type="NCBI Taxonomy" id="1108595"/>
    <lineage>
        <taxon>Bacteria</taxon>
        <taxon>Pseudomonadati</taxon>
        <taxon>Pseudomonadota</taxon>
        <taxon>Betaproteobacteria</taxon>
        <taxon>Neisseriales</taxon>
        <taxon>Chromobacteriaceae</taxon>
        <taxon>Chromobacterium</taxon>
    </lineage>
</organism>
<feature type="transmembrane region" description="Helical" evidence="5">
    <location>
        <begin position="86"/>
        <end position="108"/>
    </location>
</feature>
<dbReference type="RefSeq" id="WP_070981505.1">
    <property type="nucleotide sequence ID" value="NZ_CP017707.1"/>
</dbReference>
<dbReference type="Proteomes" id="UP000178776">
    <property type="component" value="Chromosome"/>
</dbReference>
<proteinExistence type="predicted"/>
<feature type="transmembrane region" description="Helical" evidence="5">
    <location>
        <begin position="242"/>
        <end position="261"/>
    </location>
</feature>
<gene>
    <name evidence="7" type="ORF">BKX93_22685</name>
</gene>
<comment type="subcellular location">
    <subcellularLocation>
        <location evidence="1">Membrane</location>
        <topology evidence="1">Multi-pass membrane protein</topology>
    </subcellularLocation>
</comment>
<keyword evidence="3 5" id="KW-1133">Transmembrane helix</keyword>
<name>A0A1D9LMR3_9NEIS</name>
<evidence type="ECO:0000256" key="2">
    <source>
        <dbReference type="ARBA" id="ARBA00022692"/>
    </source>
</evidence>
<dbReference type="AlphaFoldDB" id="A0A1D9LMR3"/>
<dbReference type="Gene3D" id="1.10.3730.20">
    <property type="match status" value="1"/>
</dbReference>
<accession>A0A1D9LMR3</accession>
<feature type="transmembrane region" description="Helical" evidence="5">
    <location>
        <begin position="212"/>
        <end position="230"/>
    </location>
</feature>
<feature type="transmembrane region" description="Helical" evidence="5">
    <location>
        <begin position="7"/>
        <end position="27"/>
    </location>
</feature>
<dbReference type="Pfam" id="PF00892">
    <property type="entry name" value="EamA"/>
    <property type="match status" value="2"/>
</dbReference>
<dbReference type="InterPro" id="IPR037185">
    <property type="entry name" value="EmrE-like"/>
</dbReference>
<keyword evidence="2 5" id="KW-0812">Transmembrane</keyword>
<evidence type="ECO:0000256" key="1">
    <source>
        <dbReference type="ARBA" id="ARBA00004141"/>
    </source>
</evidence>
<feature type="transmembrane region" description="Helical" evidence="5">
    <location>
        <begin position="273"/>
        <end position="296"/>
    </location>
</feature>
<evidence type="ECO:0000256" key="4">
    <source>
        <dbReference type="ARBA" id="ARBA00023136"/>
    </source>
</evidence>
<evidence type="ECO:0000256" key="5">
    <source>
        <dbReference type="SAM" id="Phobius"/>
    </source>
</evidence>
<feature type="transmembrane region" description="Helical" evidence="5">
    <location>
        <begin position="33"/>
        <end position="51"/>
    </location>
</feature>
<dbReference type="InterPro" id="IPR050638">
    <property type="entry name" value="AA-Vitamin_Transporters"/>
</dbReference>
<dbReference type="EMBL" id="CP017707">
    <property type="protein sequence ID" value="AOZ52541.1"/>
    <property type="molecule type" value="Genomic_DNA"/>
</dbReference>
<evidence type="ECO:0000256" key="3">
    <source>
        <dbReference type="ARBA" id="ARBA00022989"/>
    </source>
</evidence>
<dbReference type="SUPFAM" id="SSF103481">
    <property type="entry name" value="Multidrug resistance efflux transporter EmrE"/>
    <property type="match status" value="2"/>
</dbReference>
<dbReference type="KEGG" id="cvc:BKX93_22685"/>
<dbReference type="PANTHER" id="PTHR32322">
    <property type="entry name" value="INNER MEMBRANE TRANSPORTER"/>
    <property type="match status" value="1"/>
</dbReference>
<feature type="transmembrane region" description="Helical" evidence="5">
    <location>
        <begin position="115"/>
        <end position="133"/>
    </location>
</feature>
<dbReference type="GO" id="GO:0016020">
    <property type="term" value="C:membrane"/>
    <property type="evidence" value="ECO:0007669"/>
    <property type="project" value="UniProtKB-SubCell"/>
</dbReference>
<evidence type="ECO:0000259" key="6">
    <source>
        <dbReference type="Pfam" id="PF00892"/>
    </source>
</evidence>
<reference evidence="7 8" key="1">
    <citation type="submission" date="2016-10" db="EMBL/GenBank/DDBJ databases">
        <title>Chromobacterium muskegensis sp. nov., an insecticidal bacterium isolated from Sphagnum bogs.</title>
        <authorList>
            <person name="Sparks M.E."/>
            <person name="Blackburn M.B."/>
            <person name="Gundersen-Rindal D.E."/>
            <person name="Mitchell A."/>
            <person name="Farrar R."/>
            <person name="Kuhar D."/>
        </authorList>
    </citation>
    <scope>NUCLEOTIDE SEQUENCE [LARGE SCALE GENOMIC DNA]</scope>
    <source>
        <strain evidence="7 8">21-1</strain>
    </source>
</reference>
<feature type="domain" description="EamA" evidence="6">
    <location>
        <begin position="142"/>
        <end position="284"/>
    </location>
</feature>